<dbReference type="OrthoDB" id="277390at2"/>
<evidence type="ECO:0000313" key="2">
    <source>
        <dbReference type="Proteomes" id="UP000295164"/>
    </source>
</evidence>
<keyword evidence="2" id="KW-1185">Reference proteome</keyword>
<reference evidence="1 2" key="1">
    <citation type="submission" date="2019-03" db="EMBL/GenBank/DDBJ databases">
        <authorList>
            <person name="Kim M.K.M."/>
        </authorList>
    </citation>
    <scope>NUCLEOTIDE SEQUENCE [LARGE SCALE GENOMIC DNA]</scope>
    <source>
        <strain evidence="1 2">17J68-15</strain>
    </source>
</reference>
<proteinExistence type="predicted"/>
<dbReference type="AlphaFoldDB" id="A0A4R4E0G2"/>
<dbReference type="EMBL" id="SKFH01000010">
    <property type="protein sequence ID" value="TCZ72836.1"/>
    <property type="molecule type" value="Genomic_DNA"/>
</dbReference>
<dbReference type="Pfam" id="PF07209">
    <property type="entry name" value="DUF1415"/>
    <property type="match status" value="1"/>
</dbReference>
<sequence>MNTDPNKFIAQTKKWIVDVVVGCNFCPFALREVKRDSIRFEVVGGNKPAVLSALRQALAKMDGAPEVETMFLILPQHFGRFSDYLKLVDAAEASLRKNGYEGVYQVASFHPDYFFAGSRPDDAANYTNRSPWPMLHLLREESVSRAVDSYPDPMKIPERNTLFARTKGLEYMQRLWAACRE</sequence>
<dbReference type="RefSeq" id="WP_131851759.1">
    <property type="nucleotide sequence ID" value="NZ_SKFH01000010.1"/>
</dbReference>
<evidence type="ECO:0000313" key="1">
    <source>
        <dbReference type="EMBL" id="TCZ72836.1"/>
    </source>
</evidence>
<organism evidence="1 2">
    <name type="scientific">Flaviaesturariibacter aridisoli</name>
    <dbReference type="NCBI Taxonomy" id="2545761"/>
    <lineage>
        <taxon>Bacteria</taxon>
        <taxon>Pseudomonadati</taxon>
        <taxon>Bacteroidota</taxon>
        <taxon>Chitinophagia</taxon>
        <taxon>Chitinophagales</taxon>
        <taxon>Chitinophagaceae</taxon>
        <taxon>Flaviaestuariibacter</taxon>
    </lineage>
</organism>
<dbReference type="InterPro" id="IPR009858">
    <property type="entry name" value="DUF1415"/>
</dbReference>
<protein>
    <submittedName>
        <fullName evidence="1">DUF1415 domain-containing protein</fullName>
    </submittedName>
</protein>
<accession>A0A4R4E0G2</accession>
<name>A0A4R4E0G2_9BACT</name>
<gene>
    <name evidence="1" type="ORF">E0486_08640</name>
</gene>
<dbReference type="Proteomes" id="UP000295164">
    <property type="component" value="Unassembled WGS sequence"/>
</dbReference>
<comment type="caution">
    <text evidence="1">The sequence shown here is derived from an EMBL/GenBank/DDBJ whole genome shotgun (WGS) entry which is preliminary data.</text>
</comment>